<feature type="transmembrane region" description="Helical" evidence="1">
    <location>
        <begin position="52"/>
        <end position="74"/>
    </location>
</feature>
<dbReference type="AlphaFoldDB" id="A0A940YFH8"/>
<dbReference type="Proteomes" id="UP000678374">
    <property type="component" value="Unassembled WGS sequence"/>
</dbReference>
<sequence>MRAAPTIEIQADLRGGWWIAAWLLWAMAALAWAGTLVWHIQADGLPGLDGPLGTWLLVGFGGLGVLTAAVTALWHARQHPAQLRWTGTEWRCTLPGHWQVRETEGEPGQVDTVIDVGDAMLLRWESEPTDGRRRRRVWLPVARSSQGSAWHPLRVALRQTAAPAEGPLV</sequence>
<name>A0A940YFH8_9BURK</name>
<keyword evidence="1" id="KW-0812">Transmembrane</keyword>
<comment type="caution">
    <text evidence="2">The sequence shown here is derived from an EMBL/GenBank/DDBJ whole genome shotgun (WGS) entry which is preliminary data.</text>
</comment>
<gene>
    <name evidence="2" type="ORF">KAK06_05335</name>
</gene>
<reference evidence="2" key="1">
    <citation type="submission" date="2021-04" db="EMBL/GenBank/DDBJ databases">
        <title>The genome sequence of Ideonella sp. 4Y11.</title>
        <authorList>
            <person name="Liu Y."/>
        </authorList>
    </citation>
    <scope>NUCLEOTIDE SEQUENCE</scope>
    <source>
        <strain evidence="2">4Y11</strain>
    </source>
</reference>
<organism evidence="2 3">
    <name type="scientific">Ideonella aquatica</name>
    <dbReference type="NCBI Taxonomy" id="2824119"/>
    <lineage>
        <taxon>Bacteria</taxon>
        <taxon>Pseudomonadati</taxon>
        <taxon>Pseudomonadota</taxon>
        <taxon>Betaproteobacteria</taxon>
        <taxon>Burkholderiales</taxon>
        <taxon>Sphaerotilaceae</taxon>
        <taxon>Ideonella</taxon>
    </lineage>
</organism>
<accession>A0A940YFH8</accession>
<evidence type="ECO:0000313" key="3">
    <source>
        <dbReference type="Proteomes" id="UP000678374"/>
    </source>
</evidence>
<evidence type="ECO:0000313" key="2">
    <source>
        <dbReference type="EMBL" id="MBQ0958374.1"/>
    </source>
</evidence>
<keyword evidence="3" id="KW-1185">Reference proteome</keyword>
<keyword evidence="1" id="KW-0472">Membrane</keyword>
<evidence type="ECO:0000256" key="1">
    <source>
        <dbReference type="SAM" id="Phobius"/>
    </source>
</evidence>
<dbReference type="RefSeq" id="WP_210800884.1">
    <property type="nucleotide sequence ID" value="NZ_JAGQDE010000003.1"/>
</dbReference>
<dbReference type="EMBL" id="JAGQDE010000003">
    <property type="protein sequence ID" value="MBQ0958374.1"/>
    <property type="molecule type" value="Genomic_DNA"/>
</dbReference>
<protein>
    <submittedName>
        <fullName evidence="2">Uncharacterized protein</fullName>
    </submittedName>
</protein>
<feature type="transmembrane region" description="Helical" evidence="1">
    <location>
        <begin position="20"/>
        <end position="40"/>
    </location>
</feature>
<keyword evidence="1" id="KW-1133">Transmembrane helix</keyword>
<proteinExistence type="predicted"/>